<dbReference type="InterPro" id="IPR042214">
    <property type="entry name" value="TruD_catalytic"/>
</dbReference>
<dbReference type="CDD" id="cd02576">
    <property type="entry name" value="PseudoU_synth_ScPUS7"/>
    <property type="match status" value="1"/>
</dbReference>
<dbReference type="GO" id="GO:0001522">
    <property type="term" value="P:pseudouridine synthesis"/>
    <property type="evidence" value="ECO:0007669"/>
    <property type="project" value="InterPro"/>
</dbReference>
<dbReference type="PROSITE" id="PS50984">
    <property type="entry name" value="TRUD"/>
    <property type="match status" value="1"/>
</dbReference>
<dbReference type="GO" id="GO:0009982">
    <property type="term" value="F:pseudouridine synthase activity"/>
    <property type="evidence" value="ECO:0007669"/>
    <property type="project" value="InterPro"/>
</dbReference>
<reference evidence="5 6" key="1">
    <citation type="journal article" date="2016" name="Genome Biol. Evol.">
        <title>Divergent and convergent evolution of fungal pathogenicity.</title>
        <authorList>
            <person name="Shang Y."/>
            <person name="Xiao G."/>
            <person name="Zheng P."/>
            <person name="Cen K."/>
            <person name="Zhan S."/>
            <person name="Wang C."/>
        </authorList>
    </citation>
    <scope>NUCLEOTIDE SEQUENCE [LARGE SCALE GENOMIC DNA]</scope>
    <source>
        <strain evidence="5 6">ARSEF 7405</strain>
    </source>
</reference>
<name>A0A167WC79_9EURO</name>
<keyword evidence="2" id="KW-0413">Isomerase</keyword>
<feature type="compositionally biased region" description="Basic and acidic residues" evidence="3">
    <location>
        <begin position="10"/>
        <end position="20"/>
    </location>
</feature>
<comment type="caution">
    <text evidence="5">The sequence shown here is derived from an EMBL/GenBank/DDBJ whole genome shotgun (WGS) entry which is preliminary data.</text>
</comment>
<dbReference type="AlphaFoldDB" id="A0A167WC79"/>
<evidence type="ECO:0000256" key="2">
    <source>
        <dbReference type="ARBA" id="ARBA00023235"/>
    </source>
</evidence>
<evidence type="ECO:0000259" key="4">
    <source>
        <dbReference type="PROSITE" id="PS50984"/>
    </source>
</evidence>
<dbReference type="FunFam" id="3.30.2350.20:FF:000009">
    <property type="entry name" value="Pseudouridine synthase TruD/Pus7, putative"/>
    <property type="match status" value="1"/>
</dbReference>
<dbReference type="VEuPathDB" id="FungiDB:AAP_04759"/>
<feature type="domain" description="TRUD" evidence="4">
    <location>
        <begin position="404"/>
        <end position="674"/>
    </location>
</feature>
<organism evidence="5 6">
    <name type="scientific">Ascosphaera apis ARSEF 7405</name>
    <dbReference type="NCBI Taxonomy" id="392613"/>
    <lineage>
        <taxon>Eukaryota</taxon>
        <taxon>Fungi</taxon>
        <taxon>Dikarya</taxon>
        <taxon>Ascomycota</taxon>
        <taxon>Pezizomycotina</taxon>
        <taxon>Eurotiomycetes</taxon>
        <taxon>Eurotiomycetidae</taxon>
        <taxon>Onygenales</taxon>
        <taxon>Ascosphaeraceae</taxon>
        <taxon>Ascosphaera</taxon>
    </lineage>
</organism>
<dbReference type="Pfam" id="PF01142">
    <property type="entry name" value="TruD"/>
    <property type="match status" value="1"/>
</dbReference>
<dbReference type="CDD" id="cd01291">
    <property type="entry name" value="PseudoU_synth"/>
    <property type="match status" value="1"/>
</dbReference>
<sequence length="769" mass="84991">MSHQLPQEEELPRKRVKTSDESAEQNTTTTTTASGISQVEANAVPELDEQGLREAQVGITNFVSPELPGFEGILKKRYTDFLVNEIEPSGQVLHLRSTELPEAFKQAIADTAAVKDAPASTEPVAAPAEPERTNAETPATPAQDTNQTSTEPPAPEFKISDDDKTLLDTYFTPEIAASIIDLHDRAQKSPNTKVTALGRVKSNVITDRDLRTNIHQAIRRIFAGRLESSTDTDGCMVISVNPPRKTKKQKNVGRGGANPRREIRGKLGWAELGGEYLHFTLYKENKDTMEVISFLARHLKMNPKSFQFAGTKDRRGVTAQRACVYRVHADRLAAANRSLRNAVVGDFEYKTHGLDLGDLSGNEFVITLRDCNLPKDPANTETGVSVEYATALVGKSLRQLRERGYFNYYGLQRFGTFATRTDQIGVKMLQGDFQGAVDAILEYNPDIVGEIDPASKVGTDDIARAKAIHSFRHNGKANAALDVLPRKFSAESNIIRHLGRNKSDYKGALQAIPRNLRLMYVHAYQSLVWNFAVGERWKLYGNKLVEGDLVLLRDIKAATASDKEESIPGATTTTDADGEVIILPDAQDSAQSAEDVFERARPLTAEEAASGKFSIFDLVLPLPGFDVVYPENAVKDFYKNFMGSDRGGHLDPFDMRRGWKDISLSGGYRKVLSRPGENFSFEVKKYTDDDEQFVKTDLEKMKEASGVQDEDKREVKEVSVVEGGEVKAEKLAVVLTIQLGTSQYATMALRELMKTGGVKTFKPDFGSGR</sequence>
<evidence type="ECO:0000256" key="3">
    <source>
        <dbReference type="SAM" id="MobiDB-lite"/>
    </source>
</evidence>
<feature type="region of interest" description="Disordered" evidence="3">
    <location>
        <begin position="1"/>
        <end position="39"/>
    </location>
</feature>
<dbReference type="InterPro" id="IPR011760">
    <property type="entry name" value="PsdUridine_synth_TruD_insert"/>
</dbReference>
<dbReference type="Proteomes" id="UP000242877">
    <property type="component" value="Unassembled WGS sequence"/>
</dbReference>
<accession>A0A167WC79</accession>
<gene>
    <name evidence="5" type="ORF">AAP_04759</name>
</gene>
<proteinExistence type="inferred from homology"/>
<dbReference type="PIRSF" id="PIRSF037016">
    <property type="entry name" value="Pseudouridin_synth_euk_prd"/>
    <property type="match status" value="1"/>
</dbReference>
<dbReference type="Gene3D" id="3.30.2350.20">
    <property type="entry name" value="TruD, catalytic domain"/>
    <property type="match status" value="2"/>
</dbReference>
<dbReference type="PANTHER" id="PTHR13326">
    <property type="entry name" value="TRNA PSEUDOURIDINE SYNTHASE D"/>
    <property type="match status" value="1"/>
</dbReference>
<keyword evidence="6" id="KW-1185">Reference proteome</keyword>
<evidence type="ECO:0000313" key="5">
    <source>
        <dbReference type="EMBL" id="KZZ88661.1"/>
    </source>
</evidence>
<evidence type="ECO:0000313" key="6">
    <source>
        <dbReference type="Proteomes" id="UP000242877"/>
    </source>
</evidence>
<comment type="similarity">
    <text evidence="1">Belongs to the pseudouridine synthase TruD family.</text>
</comment>
<dbReference type="InterPro" id="IPR001656">
    <property type="entry name" value="PsdUridine_synth_TruD"/>
</dbReference>
<dbReference type="InterPro" id="IPR020103">
    <property type="entry name" value="PsdUridine_synth_cat_dom_sf"/>
</dbReference>
<dbReference type="NCBIfam" id="TIGR00094">
    <property type="entry name" value="tRNA_TruD_broad"/>
    <property type="match status" value="1"/>
</dbReference>
<dbReference type="GO" id="GO:0005634">
    <property type="term" value="C:nucleus"/>
    <property type="evidence" value="ECO:0007669"/>
    <property type="project" value="TreeGrafter"/>
</dbReference>
<protein>
    <submittedName>
        <fullName evidence="5">Pseudouridine synthase TruD/Pus7</fullName>
    </submittedName>
</protein>
<feature type="compositionally biased region" description="Polar residues" evidence="3">
    <location>
        <begin position="135"/>
        <end position="151"/>
    </location>
</feature>
<dbReference type="OrthoDB" id="447290at2759"/>
<dbReference type="EMBL" id="AZGZ01000024">
    <property type="protein sequence ID" value="KZZ88661.1"/>
    <property type="molecule type" value="Genomic_DNA"/>
</dbReference>
<dbReference type="PANTHER" id="PTHR13326:SF21">
    <property type="entry name" value="PSEUDOURIDYLATE SYNTHASE PUS7L"/>
    <property type="match status" value="1"/>
</dbReference>
<dbReference type="GO" id="GO:0003723">
    <property type="term" value="F:RNA binding"/>
    <property type="evidence" value="ECO:0007669"/>
    <property type="project" value="InterPro"/>
</dbReference>
<dbReference type="SUPFAM" id="SSF55120">
    <property type="entry name" value="Pseudouridine synthase"/>
    <property type="match status" value="1"/>
</dbReference>
<feature type="region of interest" description="Disordered" evidence="3">
    <location>
        <begin position="116"/>
        <end position="162"/>
    </location>
</feature>
<evidence type="ECO:0000256" key="1">
    <source>
        <dbReference type="ARBA" id="ARBA00007953"/>
    </source>
</evidence>